<dbReference type="EC" id="3.4.-.-" evidence="15"/>
<evidence type="ECO:0000256" key="4">
    <source>
        <dbReference type="ARBA" id="ARBA00010918"/>
    </source>
</evidence>
<gene>
    <name evidence="21" type="ORF">D9619_002200</name>
</gene>
<evidence type="ECO:0000256" key="14">
    <source>
        <dbReference type="ARBA" id="ARBA00023180"/>
    </source>
</evidence>
<dbReference type="GO" id="GO:0008235">
    <property type="term" value="F:metalloexopeptidase activity"/>
    <property type="evidence" value="ECO:0007669"/>
    <property type="project" value="InterPro"/>
</dbReference>
<evidence type="ECO:0000256" key="1">
    <source>
        <dbReference type="ARBA" id="ARBA00001947"/>
    </source>
</evidence>
<comment type="subcellular location">
    <subcellularLocation>
        <location evidence="3">Vacuole membrane</location>
        <topology evidence="3">Multi-pass membrane protein</topology>
    </subcellularLocation>
</comment>
<comment type="similarity">
    <text evidence="4 15">Belongs to the peptidase M28 family.</text>
</comment>
<keyword evidence="22" id="KW-1185">Reference proteome</keyword>
<comment type="cofactor">
    <cofactor evidence="1">
        <name>Zn(2+)</name>
        <dbReference type="ChEBI" id="CHEBI:29105"/>
    </cofactor>
</comment>
<evidence type="ECO:0000256" key="3">
    <source>
        <dbReference type="ARBA" id="ARBA00004128"/>
    </source>
</evidence>
<feature type="transmembrane region" description="Helical" evidence="17">
    <location>
        <begin position="616"/>
        <end position="637"/>
    </location>
</feature>
<keyword evidence="9 15" id="KW-0378">Hydrolase</keyword>
<feature type="domain" description="Vacuolar membrane protease C-terminal" evidence="19">
    <location>
        <begin position="831"/>
        <end position="1119"/>
    </location>
</feature>
<evidence type="ECO:0000256" key="17">
    <source>
        <dbReference type="SAM" id="Phobius"/>
    </source>
</evidence>
<evidence type="ECO:0000313" key="21">
    <source>
        <dbReference type="EMBL" id="KAF5322344.1"/>
    </source>
</evidence>
<evidence type="ECO:0000313" key="22">
    <source>
        <dbReference type="Proteomes" id="UP000567179"/>
    </source>
</evidence>
<dbReference type="GO" id="GO:0006508">
    <property type="term" value="P:proteolysis"/>
    <property type="evidence" value="ECO:0007669"/>
    <property type="project" value="UniProtKB-KW"/>
</dbReference>
<feature type="transmembrane region" description="Helical" evidence="17">
    <location>
        <begin position="537"/>
        <end position="558"/>
    </location>
</feature>
<dbReference type="PANTHER" id="PTHR12147:SF58">
    <property type="entry name" value="VACUOLAR MEMBRANE PROTEASE"/>
    <property type="match status" value="1"/>
</dbReference>
<evidence type="ECO:0000259" key="20">
    <source>
        <dbReference type="Pfam" id="PF22251"/>
    </source>
</evidence>
<dbReference type="Pfam" id="PF22250">
    <property type="entry name" value="PFF1_C"/>
    <property type="match status" value="1"/>
</dbReference>
<proteinExistence type="inferred from homology"/>
<keyword evidence="5" id="KW-0926">Vacuole</keyword>
<evidence type="ECO:0000256" key="15">
    <source>
        <dbReference type="RuleBase" id="RU361240"/>
    </source>
</evidence>
<dbReference type="AlphaFoldDB" id="A0A8H5BFS3"/>
<feature type="region of interest" description="Disordered" evidence="16">
    <location>
        <begin position="423"/>
        <end position="462"/>
    </location>
</feature>
<dbReference type="CDD" id="cd03875">
    <property type="entry name" value="M28_Fxna_like"/>
    <property type="match status" value="1"/>
</dbReference>
<feature type="transmembrane region" description="Helical" evidence="17">
    <location>
        <begin position="741"/>
        <end position="762"/>
    </location>
</feature>
<reference evidence="21 22" key="1">
    <citation type="journal article" date="2020" name="ISME J.">
        <title>Uncovering the hidden diversity of litter-decomposition mechanisms in mushroom-forming fungi.</title>
        <authorList>
            <person name="Floudas D."/>
            <person name="Bentzer J."/>
            <person name="Ahren D."/>
            <person name="Johansson T."/>
            <person name="Persson P."/>
            <person name="Tunlid A."/>
        </authorList>
    </citation>
    <scope>NUCLEOTIDE SEQUENCE [LARGE SCALE GENOMIC DNA]</scope>
    <source>
        <strain evidence="21 22">CBS 101986</strain>
    </source>
</reference>
<feature type="domain" description="Peptidase M28" evidence="18">
    <location>
        <begin position="144"/>
        <end position="329"/>
    </location>
</feature>
<feature type="transmembrane region" description="Helical" evidence="17">
    <location>
        <begin position="801"/>
        <end position="821"/>
    </location>
</feature>
<dbReference type="InterPro" id="IPR053976">
    <property type="entry name" value="PFF1_TM"/>
</dbReference>
<evidence type="ECO:0000256" key="10">
    <source>
        <dbReference type="ARBA" id="ARBA00022833"/>
    </source>
</evidence>
<feature type="transmembrane region" description="Helical" evidence="17">
    <location>
        <begin position="570"/>
        <end position="595"/>
    </location>
</feature>
<comment type="caution">
    <text evidence="21">The sequence shown here is derived from an EMBL/GenBank/DDBJ whole genome shotgun (WGS) entry which is preliminary data.</text>
</comment>
<keyword evidence="6 15" id="KW-0645">Protease</keyword>
<keyword evidence="8 15" id="KW-0479">Metal-binding</keyword>
<protein>
    <recommendedName>
        <fullName evidence="15">Peptide hydrolase</fullName>
        <ecNumber evidence="15">3.4.-.-</ecNumber>
    </recommendedName>
</protein>
<dbReference type="InterPro" id="IPR007484">
    <property type="entry name" value="Peptidase_M28"/>
</dbReference>
<dbReference type="SUPFAM" id="SSF53187">
    <property type="entry name" value="Zn-dependent exopeptidases"/>
    <property type="match status" value="1"/>
</dbReference>
<keyword evidence="7 17" id="KW-0812">Transmembrane</keyword>
<keyword evidence="13 17" id="KW-0472">Membrane</keyword>
<dbReference type="Pfam" id="PF04389">
    <property type="entry name" value="Peptidase_M28"/>
    <property type="match status" value="1"/>
</dbReference>
<comment type="function">
    <text evidence="2">May be involved in vacuolar sorting and osmoregulation.</text>
</comment>
<dbReference type="GO" id="GO:0046872">
    <property type="term" value="F:metal ion binding"/>
    <property type="evidence" value="ECO:0007669"/>
    <property type="project" value="UniProtKB-KW"/>
</dbReference>
<evidence type="ECO:0000259" key="19">
    <source>
        <dbReference type="Pfam" id="PF22250"/>
    </source>
</evidence>
<evidence type="ECO:0000256" key="13">
    <source>
        <dbReference type="ARBA" id="ARBA00023136"/>
    </source>
</evidence>
<accession>A0A8H5BFS3</accession>
<dbReference type="InterPro" id="IPR048024">
    <property type="entry name" value="Fxna-like_M28_dom"/>
</dbReference>
<evidence type="ECO:0000259" key="18">
    <source>
        <dbReference type="Pfam" id="PF04389"/>
    </source>
</evidence>
<sequence length="1126" mass="123681">MTFRSKAAAFLGYRTIPTTIITVLSYLAILLALRITDKLEDVPKPHKQGGLNITEAYHDLQMITAQPHPYNSHANDVVHDYILGRVIGLANEYPGVEVILDNISNVTFATGAPAGIYFEGTNILVKIEGKDDNYHTTNASDIETGSVLFSAHYDSVSTAAGVTDDGMGVVTLLQLIRYFAEHRQRRTAVFNINNGEEDGLNGAHAFLEHPWAKLCDSFLNLEGAAAGGRPILFRATSTAPVRALRNVAHPHSNVLSADAFSRGVIRSGTDYSVYTGLDAHPRGMLPSLQQNDGQETFRMSDPRGGMAGLDLAFYKGRSRYHTKYDSSQYTLGGERSLWAMMDAARGIGEGLLSVPLDKGARPDGKRIINGDQGVWFDLFKWQIIVFKLNTLLTWNIILLVMGPILLALLVFTERFFLLQRRPHDHTSHEGNNSQRPVVAGSQPSTVPGNAALNPEGTGQAQESSHPHLWYFSRHSTSSVPRLNAGAPASEINGATTIPPVHVNHDLASGNGHGHGHTGTQKHWALEYTDNIWNHAKFWFALAVVAGLLAGLTAVYVAINPFSVYSSPYVILFSFISLAYLGLVYTITFPAWVPFYHSKYGPTTAGSLNPMQEHKQAIFLHLYVFTWILLVIATVGITRVDPGVAGGYLITIWNGLLLIACALCVLEGLTTRQYSFEGTGEYPAGSDDGELPRRSHRHVEDAGVEADERTPLIWHGANEGRAPEAEEDSHESLGTWWWLPQFLVSVPIPVILSAQVVMLLLDAMPQSLADGGKPLGVYIVTALPAIFIVLPLAPFADKLRPYRLLSMSIGLLLVLTTLYAWLRFPFDIKIPLKVYFQQRVVLPADRINGSSLVNVAATVSVAPIVKTALSGPEMYVRDLIPYLPSARGQTPLCEFESLRSGLLTCEWDSSSLMPSPGRVAPPPGAPPGRRPRPDAAPVKWAKDELLKASVERTSGTTAQITVRGQNTRNCRVYFESHAIADFNIWTNNAESEDDLSLGRRLTPHGEMQEGYEIGPNGVNELRLWSRSWDREFGLDVDWRSFANKTSPSETLRGRISCNWNEYESALVGNIPRNTKLPNVQLVTVAAAKDTASAKVPAYEEALTFLPDWVTLTKYTDGLVEAWAPFAI</sequence>
<keyword evidence="14" id="KW-0325">Glycoprotein</keyword>
<feature type="transmembrane region" description="Helical" evidence="17">
    <location>
        <begin position="12"/>
        <end position="33"/>
    </location>
</feature>
<dbReference type="OrthoDB" id="76293at2759"/>
<feature type="compositionally biased region" description="Pro residues" evidence="16">
    <location>
        <begin position="918"/>
        <end position="927"/>
    </location>
</feature>
<evidence type="ECO:0000256" key="6">
    <source>
        <dbReference type="ARBA" id="ARBA00022670"/>
    </source>
</evidence>
<feature type="domain" description="Vacuolar membrane protease transmembrane" evidence="20">
    <location>
        <begin position="537"/>
        <end position="669"/>
    </location>
</feature>
<evidence type="ECO:0000256" key="16">
    <source>
        <dbReference type="SAM" id="MobiDB-lite"/>
    </source>
</evidence>
<feature type="transmembrane region" description="Helical" evidence="17">
    <location>
        <begin position="774"/>
        <end position="794"/>
    </location>
</feature>
<keyword evidence="11 17" id="KW-1133">Transmembrane helix</keyword>
<dbReference type="EMBL" id="JAACJJ010000028">
    <property type="protein sequence ID" value="KAF5322344.1"/>
    <property type="molecule type" value="Genomic_DNA"/>
</dbReference>
<evidence type="ECO:0000256" key="8">
    <source>
        <dbReference type="ARBA" id="ARBA00022723"/>
    </source>
</evidence>
<evidence type="ECO:0000256" key="12">
    <source>
        <dbReference type="ARBA" id="ARBA00023049"/>
    </source>
</evidence>
<keyword evidence="12" id="KW-0482">Metalloprotease</keyword>
<feature type="region of interest" description="Disordered" evidence="16">
    <location>
        <begin position="912"/>
        <end position="934"/>
    </location>
</feature>
<dbReference type="InterPro" id="IPR053975">
    <property type="entry name" value="PFF1_C"/>
</dbReference>
<evidence type="ECO:0000256" key="2">
    <source>
        <dbReference type="ARBA" id="ARBA00003273"/>
    </source>
</evidence>
<evidence type="ECO:0000256" key="7">
    <source>
        <dbReference type="ARBA" id="ARBA00022692"/>
    </source>
</evidence>
<dbReference type="GO" id="GO:0005774">
    <property type="term" value="C:vacuolar membrane"/>
    <property type="evidence" value="ECO:0007669"/>
    <property type="project" value="UniProtKB-SubCell"/>
</dbReference>
<evidence type="ECO:0000256" key="5">
    <source>
        <dbReference type="ARBA" id="ARBA00022554"/>
    </source>
</evidence>
<organism evidence="21 22">
    <name type="scientific">Psilocybe cf. subviscida</name>
    <dbReference type="NCBI Taxonomy" id="2480587"/>
    <lineage>
        <taxon>Eukaryota</taxon>
        <taxon>Fungi</taxon>
        <taxon>Dikarya</taxon>
        <taxon>Basidiomycota</taxon>
        <taxon>Agaricomycotina</taxon>
        <taxon>Agaricomycetes</taxon>
        <taxon>Agaricomycetidae</taxon>
        <taxon>Agaricales</taxon>
        <taxon>Agaricineae</taxon>
        <taxon>Strophariaceae</taxon>
        <taxon>Psilocybe</taxon>
    </lineage>
</organism>
<feature type="domain" description="Vacuolar membrane protease transmembrane" evidence="20">
    <location>
        <begin position="699"/>
        <end position="798"/>
    </location>
</feature>
<dbReference type="InterPro" id="IPR045175">
    <property type="entry name" value="M28_fam"/>
</dbReference>
<dbReference type="Proteomes" id="UP000567179">
    <property type="component" value="Unassembled WGS sequence"/>
</dbReference>
<dbReference type="Gene3D" id="3.40.630.10">
    <property type="entry name" value="Zn peptidases"/>
    <property type="match status" value="1"/>
</dbReference>
<feature type="compositionally biased region" description="Polar residues" evidence="16">
    <location>
        <begin position="429"/>
        <end position="447"/>
    </location>
</feature>
<name>A0A8H5BFS3_9AGAR</name>
<evidence type="ECO:0000256" key="11">
    <source>
        <dbReference type="ARBA" id="ARBA00022989"/>
    </source>
</evidence>
<evidence type="ECO:0000256" key="9">
    <source>
        <dbReference type="ARBA" id="ARBA00022801"/>
    </source>
</evidence>
<dbReference type="PANTHER" id="PTHR12147">
    <property type="entry name" value="METALLOPEPTIDASE M28 FAMILY MEMBER"/>
    <property type="match status" value="1"/>
</dbReference>
<feature type="transmembrane region" description="Helical" evidence="17">
    <location>
        <begin position="643"/>
        <end position="665"/>
    </location>
</feature>
<keyword evidence="10 15" id="KW-0862">Zinc</keyword>
<feature type="transmembrane region" description="Helical" evidence="17">
    <location>
        <begin position="391"/>
        <end position="411"/>
    </location>
</feature>
<dbReference type="Pfam" id="PF22251">
    <property type="entry name" value="PFF1_TM"/>
    <property type="match status" value="2"/>
</dbReference>